<proteinExistence type="predicted"/>
<reference evidence="2 3" key="1">
    <citation type="submission" date="2014-03" db="EMBL/GenBank/DDBJ databases">
        <title>Draft genome of the hookworm Oesophagostomum dentatum.</title>
        <authorList>
            <person name="Mitreva M."/>
        </authorList>
    </citation>
    <scope>NUCLEOTIDE SEQUENCE [LARGE SCALE GENOMIC DNA]</scope>
    <source>
        <strain evidence="2 3">OD-Hann</strain>
    </source>
</reference>
<dbReference type="EMBL" id="KN549412">
    <property type="protein sequence ID" value="KHJ97703.1"/>
    <property type="molecule type" value="Genomic_DNA"/>
</dbReference>
<evidence type="ECO:0000313" key="3">
    <source>
        <dbReference type="Proteomes" id="UP000053660"/>
    </source>
</evidence>
<protein>
    <submittedName>
        <fullName evidence="2">Uncharacterized protein</fullName>
    </submittedName>
</protein>
<dbReference type="AlphaFoldDB" id="A0A0B1TJJ7"/>
<keyword evidence="1" id="KW-0472">Membrane</keyword>
<sequence>MGVPYLAGQEALSFIMDLIVAFFHHLCLLLLLGATVDGGKGQQDDVL</sequence>
<name>A0A0B1TJJ7_OESDE</name>
<accession>A0A0B1TJJ7</accession>
<evidence type="ECO:0000256" key="1">
    <source>
        <dbReference type="SAM" id="Phobius"/>
    </source>
</evidence>
<feature type="transmembrane region" description="Helical" evidence="1">
    <location>
        <begin position="12"/>
        <end position="32"/>
    </location>
</feature>
<keyword evidence="1" id="KW-0812">Transmembrane</keyword>
<keyword evidence="3" id="KW-1185">Reference proteome</keyword>
<dbReference type="Proteomes" id="UP000053660">
    <property type="component" value="Unassembled WGS sequence"/>
</dbReference>
<gene>
    <name evidence="2" type="ORF">OESDEN_02322</name>
</gene>
<keyword evidence="1" id="KW-1133">Transmembrane helix</keyword>
<organism evidence="2 3">
    <name type="scientific">Oesophagostomum dentatum</name>
    <name type="common">Nodular worm</name>
    <dbReference type="NCBI Taxonomy" id="61180"/>
    <lineage>
        <taxon>Eukaryota</taxon>
        <taxon>Metazoa</taxon>
        <taxon>Ecdysozoa</taxon>
        <taxon>Nematoda</taxon>
        <taxon>Chromadorea</taxon>
        <taxon>Rhabditida</taxon>
        <taxon>Rhabditina</taxon>
        <taxon>Rhabditomorpha</taxon>
        <taxon>Strongyloidea</taxon>
        <taxon>Strongylidae</taxon>
        <taxon>Oesophagostomum</taxon>
    </lineage>
</organism>
<evidence type="ECO:0000313" key="2">
    <source>
        <dbReference type="EMBL" id="KHJ97703.1"/>
    </source>
</evidence>